<name>A0AAD2EEF0_9LAMI</name>
<dbReference type="AlphaFoldDB" id="A0AAD2EEF0"/>
<feature type="compositionally biased region" description="Low complexity" evidence="1">
    <location>
        <begin position="32"/>
        <end position="41"/>
    </location>
</feature>
<proteinExistence type="predicted"/>
<dbReference type="Proteomes" id="UP000834106">
    <property type="component" value="Chromosome 21"/>
</dbReference>
<feature type="region of interest" description="Disordered" evidence="1">
    <location>
        <begin position="1"/>
        <end position="41"/>
    </location>
</feature>
<accession>A0AAD2EEF0</accession>
<keyword evidence="3" id="KW-1185">Reference proteome</keyword>
<sequence>MEVVEHVEGSGGKEKNSNAKDSGLEASEEEAMAAAEASSAEVVDGTLRMVGKGVEGDDWGWGLGFKSRRKLTVFFKKGGSFLPFRLRKTVDASEESQEGNSGNSNPSRFDFGNLPNMKSLVLTVINMSSGLN</sequence>
<organism evidence="2 3">
    <name type="scientific">Fraxinus pennsylvanica</name>
    <dbReference type="NCBI Taxonomy" id="56036"/>
    <lineage>
        <taxon>Eukaryota</taxon>
        <taxon>Viridiplantae</taxon>
        <taxon>Streptophyta</taxon>
        <taxon>Embryophyta</taxon>
        <taxon>Tracheophyta</taxon>
        <taxon>Spermatophyta</taxon>
        <taxon>Magnoliopsida</taxon>
        <taxon>eudicotyledons</taxon>
        <taxon>Gunneridae</taxon>
        <taxon>Pentapetalae</taxon>
        <taxon>asterids</taxon>
        <taxon>lamiids</taxon>
        <taxon>Lamiales</taxon>
        <taxon>Oleaceae</taxon>
        <taxon>Oleeae</taxon>
        <taxon>Fraxinus</taxon>
    </lineage>
</organism>
<evidence type="ECO:0000313" key="2">
    <source>
        <dbReference type="EMBL" id="CAI9785066.1"/>
    </source>
</evidence>
<evidence type="ECO:0000313" key="3">
    <source>
        <dbReference type="Proteomes" id="UP000834106"/>
    </source>
</evidence>
<feature type="compositionally biased region" description="Low complexity" evidence="1">
    <location>
        <begin position="98"/>
        <end position="107"/>
    </location>
</feature>
<evidence type="ECO:0000256" key="1">
    <source>
        <dbReference type="SAM" id="MobiDB-lite"/>
    </source>
</evidence>
<reference evidence="2" key="1">
    <citation type="submission" date="2023-05" db="EMBL/GenBank/DDBJ databases">
        <authorList>
            <person name="Huff M."/>
        </authorList>
    </citation>
    <scope>NUCLEOTIDE SEQUENCE</scope>
</reference>
<gene>
    <name evidence="2" type="ORF">FPE_LOCUS32496</name>
</gene>
<feature type="region of interest" description="Disordered" evidence="1">
    <location>
        <begin position="90"/>
        <end position="111"/>
    </location>
</feature>
<feature type="compositionally biased region" description="Basic and acidic residues" evidence="1">
    <location>
        <begin position="1"/>
        <end position="18"/>
    </location>
</feature>
<protein>
    <submittedName>
        <fullName evidence="2">Uncharacterized protein</fullName>
    </submittedName>
</protein>
<dbReference type="EMBL" id="OU503056">
    <property type="protein sequence ID" value="CAI9785066.1"/>
    <property type="molecule type" value="Genomic_DNA"/>
</dbReference>